<dbReference type="STRING" id="5722.A2F0Q8"/>
<feature type="domain" description="UGGT thioredoxin-like" evidence="5">
    <location>
        <begin position="206"/>
        <end position="318"/>
    </location>
</feature>
<evidence type="ECO:0000313" key="9">
    <source>
        <dbReference type="Proteomes" id="UP000001542"/>
    </source>
</evidence>
<evidence type="ECO:0000259" key="7">
    <source>
        <dbReference type="Pfam" id="PF18404"/>
    </source>
</evidence>
<reference evidence="8" key="2">
    <citation type="journal article" date="2007" name="Science">
        <title>Draft genome sequence of the sexually transmitted pathogen Trichomonas vaginalis.</title>
        <authorList>
            <person name="Carlton J.M."/>
            <person name="Hirt R.P."/>
            <person name="Silva J.C."/>
            <person name="Delcher A.L."/>
            <person name="Schatz M."/>
            <person name="Zhao Q."/>
            <person name="Wortman J.R."/>
            <person name="Bidwell S.L."/>
            <person name="Alsmark U.C.M."/>
            <person name="Besteiro S."/>
            <person name="Sicheritz-Ponten T."/>
            <person name="Noel C.J."/>
            <person name="Dacks J.B."/>
            <person name="Foster P.G."/>
            <person name="Simillion C."/>
            <person name="Van de Peer Y."/>
            <person name="Miranda-Saavedra D."/>
            <person name="Barton G.J."/>
            <person name="Westrop G.D."/>
            <person name="Mueller S."/>
            <person name="Dessi D."/>
            <person name="Fiori P.L."/>
            <person name="Ren Q."/>
            <person name="Paulsen I."/>
            <person name="Zhang H."/>
            <person name="Bastida-Corcuera F.D."/>
            <person name="Simoes-Barbosa A."/>
            <person name="Brown M.T."/>
            <person name="Hayes R.D."/>
            <person name="Mukherjee M."/>
            <person name="Okumura C.Y."/>
            <person name="Schneider R."/>
            <person name="Smith A.J."/>
            <person name="Vanacova S."/>
            <person name="Villalvazo M."/>
            <person name="Haas B.J."/>
            <person name="Pertea M."/>
            <person name="Feldblyum T.V."/>
            <person name="Utterback T.R."/>
            <person name="Shu C.L."/>
            <person name="Osoegawa K."/>
            <person name="de Jong P.J."/>
            <person name="Hrdy I."/>
            <person name="Horvathova L."/>
            <person name="Zubacova Z."/>
            <person name="Dolezal P."/>
            <person name="Malik S.B."/>
            <person name="Logsdon J.M. Jr."/>
            <person name="Henze K."/>
            <person name="Gupta A."/>
            <person name="Wang C.C."/>
            <person name="Dunne R.L."/>
            <person name="Upcroft J.A."/>
            <person name="Upcroft P."/>
            <person name="White O."/>
            <person name="Salzberg S.L."/>
            <person name="Tang P."/>
            <person name="Chiu C.-H."/>
            <person name="Lee Y.-S."/>
            <person name="Embley T.M."/>
            <person name="Coombs G.H."/>
            <person name="Mottram J.C."/>
            <person name="Tachezy J."/>
            <person name="Fraser-Liggett C.M."/>
            <person name="Johnson P.J."/>
        </authorList>
    </citation>
    <scope>NUCLEOTIDE SEQUENCE [LARGE SCALE GENOMIC DNA]</scope>
    <source>
        <strain evidence="8">G3</strain>
    </source>
</reference>
<dbReference type="OrthoDB" id="27683at2759"/>
<dbReference type="GO" id="GO:0051082">
    <property type="term" value="F:unfolded protein binding"/>
    <property type="evidence" value="ECO:0000318"/>
    <property type="project" value="GO_Central"/>
</dbReference>
<evidence type="ECO:0000256" key="4">
    <source>
        <dbReference type="ARBA" id="ARBA00023180"/>
    </source>
</evidence>
<gene>
    <name evidence="8" type="ORF">TVAG_107620</name>
</gene>
<keyword evidence="4" id="KW-0325">Glycoprotein</keyword>
<dbReference type="KEGG" id="tva:4759329"/>
<evidence type="ECO:0000259" key="5">
    <source>
        <dbReference type="Pfam" id="PF18401"/>
    </source>
</evidence>
<reference evidence="8" key="1">
    <citation type="submission" date="2006-10" db="EMBL/GenBank/DDBJ databases">
        <authorList>
            <person name="Amadeo P."/>
            <person name="Zhao Q."/>
            <person name="Wortman J."/>
            <person name="Fraser-Liggett C."/>
            <person name="Carlton J."/>
        </authorList>
    </citation>
    <scope>NUCLEOTIDE SEQUENCE</scope>
    <source>
        <strain evidence="8">G3</strain>
    </source>
</reference>
<sequence>MIFFVQCALSVMSPQTISVDIQSKWESAHPFDQILYYINDRHQPALKQFFLAATDGNKLPEESVINKILKPFIPYSDLLQMKSYIKLGHYFQRSVTFKSMARTSELVLITGETPSFQHNFKFVHREHQQVNPYDIMFGNSRTIVYADLSNTEALSFVRSLLENKNEFVLRPISKTNEPNQKLTAFSATAIMVDAPKNASADDKVYNESNIDDFDLKLTQYIIDSKKQIPATLKDITNNWPKVIREIENIRPTSSANRSLNAIRDFLARQGTLASAINGRTFMFDKNDPHEILNIINQETIYNKILTEELGLSKNLSERITSTSIDLKNNFILDYRNDAVKWLNDVETDVSHATWSTSVQELIRPNPRIRKNLINFVVYADPTTTQGFTQIFSIAPLIRTNLPIRLGLVPNFNLKNRLHRKVAFAFHHIAKQSETSAFVFLIDAFQRAGVNRTSNTKNPMTEEIYAASYQKVISNMQDMLPWERLYELYSPISEEYQDIKVTSEYLKRSKVPFGYMTMNGKILDNSKKLPEHLADMFHTIFELCTVDGIMDLQGVDIVQLLSQKWPVVTELGHQVYEDAPQGTGIISHGYDVQKDFVDFVIKQDNFEGPQNPLGYTILFCDKSADTTVFTDVMSKDRYLSHAINPVLPGKLNMLFNYKPEELPVIVINGRVFRHVNLTDDKFLEDIMNWGSHFINHFKLQLQRVTGRFAAFAYSTTMAMDFVAAGIPRILLPDLAQESQLVYVDKDNTDALSWKILADPTRGNFQQCIDMINYISQKGLARIQLMVLPPHRINEIDLNVIRRFYRTALGPQKLTFKFFDTEYNYTIKPIPPSTYSIEKIYSDFDDEYVTVNGIDDGDLVVSYGINGFVSSGTSKFELPNFMDVAELEIVDTSDESSVIETFVDIHGSWNAITSPGQFYVRMRNNRSPHKVAGESIFDTAVSSKNDVNCPLKNGTEMMYEMNYSGSTEDINIFVVTGSKIHEKLTLTMLLSAKEFSDGKKINVWMNKNDLSPEMKSILPKFCEENGMSLNLFAKKWPASLMTPENPDFSVGARRIALLDMIFPIEIGRVFVVSPDTIFTESLNEMVEGLNETSVFYIPHFTKFMESSVPDIPTKIKFTDKTYAPQVIGANMNILRKQVIIFDAIEDRY</sequence>
<protein>
    <recommendedName>
        <fullName evidence="10">Glucosyltransferase 24 catalytic domain-containing protein</fullName>
    </recommendedName>
</protein>
<dbReference type="eggNOG" id="KOG1879">
    <property type="taxonomic scope" value="Eukaryota"/>
</dbReference>
<keyword evidence="3" id="KW-0256">Endoplasmic reticulum</keyword>
<evidence type="ECO:0000313" key="8">
    <source>
        <dbReference type="EMBL" id="EAY01503.1"/>
    </source>
</evidence>
<keyword evidence="2" id="KW-0732">Signal</keyword>
<name>A2F0Q8_TRIV3</name>
<dbReference type="EMBL" id="DS113565">
    <property type="protein sequence ID" value="EAY01503.1"/>
    <property type="molecule type" value="Genomic_DNA"/>
</dbReference>
<dbReference type="PANTHER" id="PTHR11226">
    <property type="entry name" value="UDP-GLUCOSE GLYCOPROTEIN:GLUCOSYLTRANSFERASE"/>
    <property type="match status" value="1"/>
</dbReference>
<evidence type="ECO:0000259" key="6">
    <source>
        <dbReference type="Pfam" id="PF18402"/>
    </source>
</evidence>
<evidence type="ECO:0000256" key="3">
    <source>
        <dbReference type="ARBA" id="ARBA00022824"/>
    </source>
</evidence>
<dbReference type="InterPro" id="IPR040694">
    <property type="entry name" value="UGGT_TRXL_2"/>
</dbReference>
<dbReference type="Proteomes" id="UP000001542">
    <property type="component" value="Unassembled WGS sequence"/>
</dbReference>
<dbReference type="InterPro" id="IPR009448">
    <property type="entry name" value="UDP-g_GGtrans"/>
</dbReference>
<proteinExistence type="predicted"/>
<dbReference type="Pfam" id="PF18404">
    <property type="entry name" value="Glyco_transf_24"/>
    <property type="match status" value="1"/>
</dbReference>
<keyword evidence="9" id="KW-1185">Reference proteome</keyword>
<evidence type="ECO:0000256" key="2">
    <source>
        <dbReference type="ARBA" id="ARBA00022729"/>
    </source>
</evidence>
<dbReference type="GO" id="GO:0005788">
    <property type="term" value="C:endoplasmic reticulum lumen"/>
    <property type="evidence" value="ECO:0007669"/>
    <property type="project" value="UniProtKB-SubCell"/>
</dbReference>
<dbReference type="InterPro" id="IPR040497">
    <property type="entry name" value="Glyco_transf_24"/>
</dbReference>
<feature type="domain" description="UGGT thioredoxin-like" evidence="6">
    <location>
        <begin position="333"/>
        <end position="535"/>
    </location>
</feature>
<organism evidence="8 9">
    <name type="scientific">Trichomonas vaginalis (strain ATCC PRA-98 / G3)</name>
    <dbReference type="NCBI Taxonomy" id="412133"/>
    <lineage>
        <taxon>Eukaryota</taxon>
        <taxon>Metamonada</taxon>
        <taxon>Parabasalia</taxon>
        <taxon>Trichomonadida</taxon>
        <taxon>Trichomonadidae</taxon>
        <taxon>Trichomonas</taxon>
    </lineage>
</organism>
<accession>A2F0Q8</accession>
<evidence type="ECO:0008006" key="10">
    <source>
        <dbReference type="Google" id="ProtNLM"/>
    </source>
</evidence>
<evidence type="ECO:0000256" key="1">
    <source>
        <dbReference type="ARBA" id="ARBA00004319"/>
    </source>
</evidence>
<dbReference type="VEuPathDB" id="TrichDB:TVAG_107620"/>
<dbReference type="VEuPathDB" id="TrichDB:TVAGG3_1090170"/>
<dbReference type="GO" id="GO:0003980">
    <property type="term" value="F:UDP-glucose:glycoprotein glucosyltransferase activity"/>
    <property type="evidence" value="ECO:0000318"/>
    <property type="project" value="GO_Central"/>
</dbReference>
<dbReference type="OMA" id="DTIMIEY"/>
<dbReference type="Pfam" id="PF18401">
    <property type="entry name" value="Thioredoxin_13"/>
    <property type="match status" value="1"/>
</dbReference>
<dbReference type="InterPro" id="IPR040692">
    <property type="entry name" value="UGGT_TRXL_3"/>
</dbReference>
<comment type="subcellular location">
    <subcellularLocation>
        <location evidence="1">Endoplasmic reticulum lumen</location>
    </subcellularLocation>
</comment>
<feature type="domain" description="Glucosyltransferase 24 catalytic" evidence="7">
    <location>
        <begin position="968"/>
        <end position="1096"/>
    </location>
</feature>
<dbReference type="Pfam" id="PF18402">
    <property type="entry name" value="Thioredoxin_14"/>
    <property type="match status" value="1"/>
</dbReference>
<dbReference type="InParanoid" id="A2F0Q8"/>
<dbReference type="PANTHER" id="PTHR11226:SF0">
    <property type="entry name" value="UDP-GLUCOSE:GLYCOPROTEIN GLUCOSYLTRANSFERASE"/>
    <property type="match status" value="1"/>
</dbReference>
<dbReference type="GO" id="GO:0018279">
    <property type="term" value="P:protein N-linked glycosylation via asparagine"/>
    <property type="evidence" value="ECO:0000318"/>
    <property type="project" value="GO_Central"/>
</dbReference>
<dbReference type="GO" id="GO:0005783">
    <property type="term" value="C:endoplasmic reticulum"/>
    <property type="evidence" value="ECO:0000318"/>
    <property type="project" value="GO_Central"/>
</dbReference>
<dbReference type="AlphaFoldDB" id="A2F0Q8"/>